<name>A0A8T1CX15_9STRA</name>
<evidence type="ECO:0000256" key="4">
    <source>
        <dbReference type="ARBA" id="ARBA00022777"/>
    </source>
</evidence>
<organism evidence="8 9">
    <name type="scientific">Phytophthora cactorum</name>
    <dbReference type="NCBI Taxonomy" id="29920"/>
    <lineage>
        <taxon>Eukaryota</taxon>
        <taxon>Sar</taxon>
        <taxon>Stramenopiles</taxon>
        <taxon>Oomycota</taxon>
        <taxon>Peronosporomycetes</taxon>
        <taxon>Peronosporales</taxon>
        <taxon>Peronosporaceae</taxon>
        <taxon>Phytophthora</taxon>
    </lineage>
</organism>
<keyword evidence="1" id="KW-0723">Serine/threonine-protein kinase</keyword>
<dbReference type="PANTHER" id="PTHR11584">
    <property type="entry name" value="SERINE/THREONINE PROTEIN KINASE"/>
    <property type="match status" value="1"/>
</dbReference>
<dbReference type="Gene3D" id="1.10.510.10">
    <property type="entry name" value="Transferase(Phosphotransferase) domain 1"/>
    <property type="match status" value="1"/>
</dbReference>
<keyword evidence="4" id="KW-0418">Kinase</keyword>
<evidence type="ECO:0000256" key="5">
    <source>
        <dbReference type="ARBA" id="ARBA00022840"/>
    </source>
</evidence>
<dbReference type="AlphaFoldDB" id="A0A8T1CX15"/>
<evidence type="ECO:0000256" key="3">
    <source>
        <dbReference type="ARBA" id="ARBA00022741"/>
    </source>
</evidence>
<evidence type="ECO:0000313" key="8">
    <source>
        <dbReference type="EMBL" id="KAG2930724.1"/>
    </source>
</evidence>
<dbReference type="PROSITE" id="PS50011">
    <property type="entry name" value="PROTEIN_KINASE_DOM"/>
    <property type="match status" value="1"/>
</dbReference>
<evidence type="ECO:0000256" key="2">
    <source>
        <dbReference type="ARBA" id="ARBA00022679"/>
    </source>
</evidence>
<dbReference type="GO" id="GO:0005524">
    <property type="term" value="F:ATP binding"/>
    <property type="evidence" value="ECO:0007669"/>
    <property type="project" value="UniProtKB-KW"/>
</dbReference>
<gene>
    <name evidence="8" type="ORF">PC115_g6361</name>
</gene>
<feature type="region of interest" description="Disordered" evidence="6">
    <location>
        <begin position="411"/>
        <end position="439"/>
    </location>
</feature>
<dbReference type="GO" id="GO:0004674">
    <property type="term" value="F:protein serine/threonine kinase activity"/>
    <property type="evidence" value="ECO:0007669"/>
    <property type="project" value="UniProtKB-KW"/>
</dbReference>
<evidence type="ECO:0000259" key="7">
    <source>
        <dbReference type="PROSITE" id="PS50011"/>
    </source>
</evidence>
<dbReference type="PANTHER" id="PTHR11584:SF369">
    <property type="entry name" value="MITOGEN-ACTIVATED PROTEIN KINASE KINASE KINASE 19-RELATED"/>
    <property type="match status" value="1"/>
</dbReference>
<keyword evidence="3" id="KW-0547">Nucleotide-binding</keyword>
<sequence>MTGTWPSYCGNCCCSFFFLRYTVQYHIDALPAKNAQMIRIKLRIPFMPVIVLEEKKENVASHYVSIASASRVREGILVALGRHFSGNQDVSGQSARSWLSVCFERYDENGSGFISSGAVLNVVSELTLFRIHDWSADEVSQFCSFFFRGEDVERNFDYRLFLDYLFFPVSQHAPRIKLKKLITSDDIFAIHEGIISPALLGPEESDEHPCVPVIIKQFNLEKFAAEAERFPQFGGTEQHVAQLRHRVNELRLLTHPNLAGFQTTLQNGTSLYVIQEHHQICTLKTILESFGPMKEPTIRRYLLQILQALTFLHDHGVQHGNLSMHAVQIDSYGLLKLSDFGLRRYLLPLLSRTELDEEDGALKTLAPEVLRDYRLWGEKTDVWCVGMLTLQMANGLVKYPLEQAFDQPKVRNSSRHTRLQPTRSPMKKQEFESIGGSLPDSASKNLKSFVRACTQRDPRKRSSVKELLEMGFFQIDQTKETNEVLRTVCTDLDATMRRLKSSSPTPLRRKSRG</sequence>
<comment type="caution">
    <text evidence="8">The sequence shown here is derived from an EMBL/GenBank/DDBJ whole genome shotgun (WGS) entry which is preliminary data.</text>
</comment>
<dbReference type="EMBL" id="RCMI01000141">
    <property type="protein sequence ID" value="KAG2930724.1"/>
    <property type="molecule type" value="Genomic_DNA"/>
</dbReference>
<evidence type="ECO:0000256" key="6">
    <source>
        <dbReference type="SAM" id="MobiDB-lite"/>
    </source>
</evidence>
<dbReference type="SUPFAM" id="SSF56112">
    <property type="entry name" value="Protein kinase-like (PK-like)"/>
    <property type="match status" value="1"/>
</dbReference>
<evidence type="ECO:0000256" key="1">
    <source>
        <dbReference type="ARBA" id="ARBA00022527"/>
    </source>
</evidence>
<protein>
    <recommendedName>
        <fullName evidence="7">Protein kinase domain-containing protein</fullName>
    </recommendedName>
</protein>
<dbReference type="InterPro" id="IPR000719">
    <property type="entry name" value="Prot_kinase_dom"/>
</dbReference>
<accession>A0A8T1CX15</accession>
<dbReference type="Pfam" id="PF00069">
    <property type="entry name" value="Pkinase"/>
    <property type="match status" value="1"/>
</dbReference>
<reference evidence="8" key="1">
    <citation type="submission" date="2018-10" db="EMBL/GenBank/DDBJ databases">
        <title>Effector identification in a new, highly contiguous assembly of the strawberry crown rot pathogen Phytophthora cactorum.</title>
        <authorList>
            <person name="Armitage A.D."/>
            <person name="Nellist C.F."/>
            <person name="Bates H."/>
            <person name="Vickerstaff R.J."/>
            <person name="Harrison R.J."/>
        </authorList>
    </citation>
    <scope>NUCLEOTIDE SEQUENCE</scope>
    <source>
        <strain evidence="8">4032</strain>
    </source>
</reference>
<dbReference type="VEuPathDB" id="FungiDB:PC110_g4363"/>
<proteinExistence type="predicted"/>
<dbReference type="InterPro" id="IPR011009">
    <property type="entry name" value="Kinase-like_dom_sf"/>
</dbReference>
<feature type="domain" description="Protein kinase" evidence="7">
    <location>
        <begin position="184"/>
        <end position="473"/>
    </location>
</feature>
<evidence type="ECO:0000313" key="9">
    <source>
        <dbReference type="Proteomes" id="UP000774804"/>
    </source>
</evidence>
<dbReference type="Proteomes" id="UP000774804">
    <property type="component" value="Unassembled WGS sequence"/>
</dbReference>
<keyword evidence="2" id="KW-0808">Transferase</keyword>
<keyword evidence="5" id="KW-0067">ATP-binding</keyword>